<evidence type="ECO:0000259" key="1">
    <source>
        <dbReference type="Pfam" id="PF06985"/>
    </source>
</evidence>
<dbReference type="Proteomes" id="UP000193067">
    <property type="component" value="Unassembled WGS sequence"/>
</dbReference>
<dbReference type="AlphaFoldDB" id="A0A1Y2II59"/>
<organism evidence="3 4">
    <name type="scientific">Trametes coccinea (strain BRFM310)</name>
    <name type="common">Pycnoporus coccineus</name>
    <dbReference type="NCBI Taxonomy" id="1353009"/>
    <lineage>
        <taxon>Eukaryota</taxon>
        <taxon>Fungi</taxon>
        <taxon>Dikarya</taxon>
        <taxon>Basidiomycota</taxon>
        <taxon>Agaricomycotina</taxon>
        <taxon>Agaricomycetes</taxon>
        <taxon>Polyporales</taxon>
        <taxon>Polyporaceae</taxon>
        <taxon>Trametes</taxon>
    </lineage>
</organism>
<protein>
    <submittedName>
        <fullName evidence="3">HET-domain-containing protein</fullName>
    </submittedName>
</protein>
<dbReference type="InterPro" id="IPR010730">
    <property type="entry name" value="HET"/>
</dbReference>
<dbReference type="EMBL" id="KZ084116">
    <property type="protein sequence ID" value="OSD00787.1"/>
    <property type="molecule type" value="Genomic_DNA"/>
</dbReference>
<sequence>MRVLDTTTGRFRWLDDPETTRYAILSHTWNPEGEQSYQDLAKLHAHGAHSKSVGHPAENETLRCSSILSHPALSSKIKGACNVAKLHGYKLIWIDSCCIDKSSSAELSEAINSMFDWYRLADICYAYLSDVPDDVRELVVDPLGCRRFRESKWHTRGWTLQELIAPKHVLFLTCNWAPFGTKASLAAALSEITGISSQILIHAVSLESFSVAQRMSWAARRATTRVEDRAYSLLGLFGIHMPTIYGEGRGAFLRLQEEIMKRIPDQTLFAWGPRYTYSEPQTQALVSLTPAERPWGLLADSPEEFVHYSHVVPLNRAEFNALLPAIWPAVDIPDPTMSSRGIRLYAPVIDVHHLPFNVRDNLYHPPIVVFRAALLRCWDTEKKTLFMLPLSAHGGQGSEVLGVGNGGHAAFSHGSNLCKARLFAYPPEAIRDAFRHLKMMTVSVLACSLLDRGRSLTIAPRITSVSLSAWCIPLLTMQGLSIQGQPGQALRARKNKHAIGTFARPLDRFSFTLRLCDPPSSSRITIAVAPALADVPAFEARPAAREGQIGIFVIAPQSGSFSPFPGLPCPPHSRIRCVSRESRTHSLNEMYYAGKLSWAECELKVQDPAGPAEVTAGAWILRVSLGLVQGEGSGSDGGGGPGRIQPDVSAHRLAHAVGSLTVEVTHTVLARMPQLLPAIDERSEDAVQ</sequence>
<feature type="domain" description="DUF8212" evidence="2">
    <location>
        <begin position="251"/>
        <end position="442"/>
    </location>
</feature>
<evidence type="ECO:0000313" key="4">
    <source>
        <dbReference type="Proteomes" id="UP000193067"/>
    </source>
</evidence>
<dbReference type="OrthoDB" id="2753634at2759"/>
<reference evidence="3 4" key="1">
    <citation type="journal article" date="2015" name="Biotechnol. Biofuels">
        <title>Enhanced degradation of softwood versus hardwood by the white-rot fungus Pycnoporus coccineus.</title>
        <authorList>
            <person name="Couturier M."/>
            <person name="Navarro D."/>
            <person name="Chevret D."/>
            <person name="Henrissat B."/>
            <person name="Piumi F."/>
            <person name="Ruiz-Duenas F.J."/>
            <person name="Martinez A.T."/>
            <person name="Grigoriev I.V."/>
            <person name="Riley R."/>
            <person name="Lipzen A."/>
            <person name="Berrin J.G."/>
            <person name="Master E.R."/>
            <person name="Rosso M.N."/>
        </authorList>
    </citation>
    <scope>NUCLEOTIDE SEQUENCE [LARGE SCALE GENOMIC DNA]</scope>
    <source>
        <strain evidence="3 4">BRFM310</strain>
    </source>
</reference>
<keyword evidence="4" id="KW-1185">Reference proteome</keyword>
<dbReference type="Pfam" id="PF06985">
    <property type="entry name" value="HET"/>
    <property type="match status" value="1"/>
</dbReference>
<name>A0A1Y2II59_TRAC3</name>
<proteinExistence type="predicted"/>
<dbReference type="PANTHER" id="PTHR10622:SF10">
    <property type="entry name" value="HET DOMAIN-CONTAINING PROTEIN"/>
    <property type="match status" value="1"/>
</dbReference>
<dbReference type="PANTHER" id="PTHR10622">
    <property type="entry name" value="HET DOMAIN-CONTAINING PROTEIN"/>
    <property type="match status" value="1"/>
</dbReference>
<feature type="domain" description="Heterokaryon incompatibility" evidence="1">
    <location>
        <begin position="22"/>
        <end position="134"/>
    </location>
</feature>
<dbReference type="Pfam" id="PF26640">
    <property type="entry name" value="DUF8212"/>
    <property type="match status" value="1"/>
</dbReference>
<dbReference type="InterPro" id="IPR058525">
    <property type="entry name" value="DUF8212"/>
</dbReference>
<dbReference type="STRING" id="1353009.A0A1Y2II59"/>
<evidence type="ECO:0000313" key="3">
    <source>
        <dbReference type="EMBL" id="OSD00787.1"/>
    </source>
</evidence>
<gene>
    <name evidence="3" type="ORF">PYCCODRAFT_1437138</name>
</gene>
<accession>A0A1Y2II59</accession>
<evidence type="ECO:0000259" key="2">
    <source>
        <dbReference type="Pfam" id="PF26640"/>
    </source>
</evidence>